<feature type="domain" description="PNPLA" evidence="5">
    <location>
        <begin position="19"/>
        <end position="224"/>
    </location>
</feature>
<dbReference type="InterPro" id="IPR016035">
    <property type="entry name" value="Acyl_Trfase/lysoPLipase"/>
</dbReference>
<dbReference type="GO" id="GO:0016787">
    <property type="term" value="F:hydrolase activity"/>
    <property type="evidence" value="ECO:0007669"/>
    <property type="project" value="UniProtKB-UniRule"/>
</dbReference>
<keyword evidence="3 4" id="KW-0443">Lipid metabolism</keyword>
<name>A0A9X9X1L5_9PROT</name>
<feature type="short sequence motif" description="GXSXG" evidence="4">
    <location>
        <begin position="50"/>
        <end position="54"/>
    </location>
</feature>
<reference evidence="6" key="1">
    <citation type="submission" date="2020-01" db="EMBL/GenBank/DDBJ databases">
        <authorList>
            <person name="Rat A."/>
        </authorList>
    </citation>
    <scope>NUCLEOTIDE SEQUENCE</scope>
    <source>
        <strain evidence="6">LMG 31231</strain>
    </source>
</reference>
<keyword evidence="7" id="KW-1185">Reference proteome</keyword>
<dbReference type="Proteomes" id="UP001138751">
    <property type="component" value="Unassembled WGS sequence"/>
</dbReference>
<evidence type="ECO:0000313" key="7">
    <source>
        <dbReference type="Proteomes" id="UP001138751"/>
    </source>
</evidence>
<evidence type="ECO:0000259" key="5">
    <source>
        <dbReference type="PROSITE" id="PS51635"/>
    </source>
</evidence>
<dbReference type="CDD" id="cd07209">
    <property type="entry name" value="Pat_hypo_Ecoli_Z1214_like"/>
    <property type="match status" value="1"/>
</dbReference>
<keyword evidence="2 4" id="KW-0442">Lipid degradation</keyword>
<feature type="active site" description="Proton acceptor" evidence="4">
    <location>
        <position position="211"/>
    </location>
</feature>
<comment type="caution">
    <text evidence="6">The sequence shown here is derived from an EMBL/GenBank/DDBJ whole genome shotgun (WGS) entry which is preliminary data.</text>
</comment>
<feature type="short sequence motif" description="DGA/G" evidence="4">
    <location>
        <begin position="211"/>
        <end position="213"/>
    </location>
</feature>
<evidence type="ECO:0000256" key="1">
    <source>
        <dbReference type="ARBA" id="ARBA00022801"/>
    </source>
</evidence>
<dbReference type="PANTHER" id="PTHR14226:SF57">
    <property type="entry name" value="BLR7027 PROTEIN"/>
    <property type="match status" value="1"/>
</dbReference>
<dbReference type="InterPro" id="IPR021095">
    <property type="entry name" value="DUF3734"/>
</dbReference>
<evidence type="ECO:0000256" key="2">
    <source>
        <dbReference type="ARBA" id="ARBA00022963"/>
    </source>
</evidence>
<feature type="active site" description="Nucleophile" evidence="4">
    <location>
        <position position="52"/>
    </location>
</feature>
<keyword evidence="1 4" id="KW-0378">Hydrolase</keyword>
<dbReference type="RefSeq" id="WP_211863704.1">
    <property type="nucleotide sequence ID" value="NZ_JAAEDM010000066.1"/>
</dbReference>
<proteinExistence type="predicted"/>
<dbReference type="Gene3D" id="3.40.1090.10">
    <property type="entry name" value="Cytosolic phospholipase A2 catalytic domain"/>
    <property type="match status" value="2"/>
</dbReference>
<dbReference type="Pfam" id="PF12536">
    <property type="entry name" value="DUF3734"/>
    <property type="match status" value="1"/>
</dbReference>
<dbReference type="SUPFAM" id="SSF52151">
    <property type="entry name" value="FabD/lysophospholipase-like"/>
    <property type="match status" value="1"/>
</dbReference>
<sequence>MSIPAAPPRPPSYDKKIALVLQGGGALGSYQAGVYEALSNSEYLPDWVAGISIGAVNAAIISGNAPEHRVARLREFWERITAPANSWPALFNGALGAGWGDDRQAAAVAAMFFGQPGFFAPRPPAEWMFGHTPASVYDTGALKSTLESLVDFDRINARETRFSVGAVNVRSGDFSYFDNAEIAIRPEHVMASSALPPGFPAVEIDGEYYWDGGLVSNTPLQYVLTYLPRRSRLVFQVDLFPARGPVPATLAETCERQKDIRFSSRTRIVTDALRHIHDVRHNINELWEKLPEALRATPEAQFLYAFGCVTTMDIVELVDRPRDVQGYSKDYEFSRGTMEARWVRGRADAEATLRASPWLAPRQPGVGARNFDVLAGTSQGAAMGA</sequence>
<organism evidence="6 7">
    <name type="scientific">Neoroseomonas soli</name>
    <dbReference type="NCBI Taxonomy" id="1081025"/>
    <lineage>
        <taxon>Bacteria</taxon>
        <taxon>Pseudomonadati</taxon>
        <taxon>Pseudomonadota</taxon>
        <taxon>Alphaproteobacteria</taxon>
        <taxon>Acetobacterales</taxon>
        <taxon>Acetobacteraceae</taxon>
        <taxon>Neoroseomonas</taxon>
    </lineage>
</organism>
<evidence type="ECO:0000256" key="3">
    <source>
        <dbReference type="ARBA" id="ARBA00023098"/>
    </source>
</evidence>
<feature type="short sequence motif" description="GXGXXG" evidence="4">
    <location>
        <begin position="23"/>
        <end position="28"/>
    </location>
</feature>
<dbReference type="PANTHER" id="PTHR14226">
    <property type="entry name" value="NEUROPATHY TARGET ESTERASE/SWISS CHEESE D.MELANOGASTER"/>
    <property type="match status" value="1"/>
</dbReference>
<accession>A0A9X9X1L5</accession>
<gene>
    <name evidence="6" type="ORF">GXW76_19115</name>
</gene>
<protein>
    <submittedName>
        <fullName evidence="6">Patatin-like phospholipase family protein</fullName>
    </submittedName>
</protein>
<dbReference type="EMBL" id="JAAEDM010000066">
    <property type="protein sequence ID" value="MBR0673294.1"/>
    <property type="molecule type" value="Genomic_DNA"/>
</dbReference>
<reference evidence="6" key="2">
    <citation type="journal article" date="2021" name="Syst. Appl. Microbiol.">
        <title>Roseomonas hellenica sp. nov., isolated from roots of wild-growing Alkanna tinctoria.</title>
        <authorList>
            <person name="Rat A."/>
            <person name="Naranjo H.D."/>
            <person name="Lebbe L."/>
            <person name="Cnockaert M."/>
            <person name="Krigas N."/>
            <person name="Grigoriadou K."/>
            <person name="Maloupa E."/>
            <person name="Willems A."/>
        </authorList>
    </citation>
    <scope>NUCLEOTIDE SEQUENCE</scope>
    <source>
        <strain evidence="6">LMG 31231</strain>
    </source>
</reference>
<dbReference type="AlphaFoldDB" id="A0A9X9X1L5"/>
<dbReference type="Pfam" id="PF01734">
    <property type="entry name" value="Patatin"/>
    <property type="match status" value="1"/>
</dbReference>
<evidence type="ECO:0000256" key="4">
    <source>
        <dbReference type="PROSITE-ProRule" id="PRU01161"/>
    </source>
</evidence>
<evidence type="ECO:0000313" key="6">
    <source>
        <dbReference type="EMBL" id="MBR0673294.1"/>
    </source>
</evidence>
<dbReference type="InterPro" id="IPR002641">
    <property type="entry name" value="PNPLA_dom"/>
</dbReference>
<dbReference type="InterPro" id="IPR050301">
    <property type="entry name" value="NTE"/>
</dbReference>
<dbReference type="GO" id="GO:0016042">
    <property type="term" value="P:lipid catabolic process"/>
    <property type="evidence" value="ECO:0007669"/>
    <property type="project" value="UniProtKB-UniRule"/>
</dbReference>
<dbReference type="PROSITE" id="PS51635">
    <property type="entry name" value="PNPLA"/>
    <property type="match status" value="1"/>
</dbReference>